<evidence type="ECO:0000256" key="8">
    <source>
        <dbReference type="ARBA" id="ARBA00023136"/>
    </source>
</evidence>
<dbReference type="InterPro" id="IPR002208">
    <property type="entry name" value="SecY/SEC61-alpha"/>
</dbReference>
<comment type="subcellular location">
    <subcellularLocation>
        <location evidence="10">Cell membrane</location>
        <topology evidence="10">Multi-pass membrane protein</topology>
    </subcellularLocation>
    <subcellularLocation>
        <location evidence="1 12">Membrane</location>
        <topology evidence="1 12">Multi-pass membrane protein</topology>
    </subcellularLocation>
</comment>
<feature type="transmembrane region" description="Helical" evidence="10">
    <location>
        <begin position="175"/>
        <end position="195"/>
    </location>
</feature>
<comment type="function">
    <text evidence="10 11">The central subunit of the protein translocation channel SecYEG. Consists of two halves formed by TMs 1-5 and 6-10. These two domains form a lateral gate at the front which open onto the bilayer between TMs 2 and 7, and are clamped together by SecE at the back. The channel is closed by both a pore ring composed of hydrophobic SecY resides and a short helix (helix 2A) on the extracellular side of the membrane which forms a plug. The plug probably moves laterally to allow the channel to open. The ring and the pore may move independently.</text>
</comment>
<sequence length="434" mass="47416">MFNTIANIFKVEDLRRRILFTLILLIVYRLGAFIPVPNINTDVLKLQDQANQSDVFGLLNTFSGGALFQFSIFAMGIMPYITASIIVQLLSMDVIPRFAQWAKEGDVGRKKMTQVTRYGTIVLGLIQAFGLSIGFNRLYSGLVIDAGFTTYAMIAIVLTAGTAFLMWLGEQITEYGIGNGISIIIFSGIVAAIPTTTKQLYTSIFTSDGAVFLSIVKLVIIAVVVVLIIAGVIFVQQGVRKIPVQYAKRVVGRKMYGGQTTHIPLKVNAAGVIPVIFALSLLMFPPTIASYWRGNVVAEWIINNLSINQTAPLAIVLYVLLIIGFTYFYTFVQINPVQMADQMKKNGGYIPGIRPGKTTSTYLTRVMTRITLSGALFLSAISILPMLFGGLAGLPSSVKIGGTSLLIVVGVGLETMKQIESQLIKRHYKGFINK</sequence>
<evidence type="ECO:0000256" key="10">
    <source>
        <dbReference type="HAMAP-Rule" id="MF_01465"/>
    </source>
</evidence>
<dbReference type="PANTHER" id="PTHR10906">
    <property type="entry name" value="SECY/SEC61-ALPHA FAMILY MEMBER"/>
    <property type="match status" value="1"/>
</dbReference>
<dbReference type="EMBL" id="LYPC01000029">
    <property type="protein sequence ID" value="OCT10869.1"/>
    <property type="molecule type" value="Genomic_DNA"/>
</dbReference>
<dbReference type="PIRSF" id="PIRSF004557">
    <property type="entry name" value="SecY"/>
    <property type="match status" value="1"/>
</dbReference>
<dbReference type="PROSITE" id="PS00755">
    <property type="entry name" value="SECY_1"/>
    <property type="match status" value="1"/>
</dbReference>
<dbReference type="GO" id="GO:0005886">
    <property type="term" value="C:plasma membrane"/>
    <property type="evidence" value="ECO:0007669"/>
    <property type="project" value="UniProtKB-SubCell"/>
</dbReference>
<dbReference type="SUPFAM" id="SSF103491">
    <property type="entry name" value="Preprotein translocase SecY subunit"/>
    <property type="match status" value="1"/>
</dbReference>
<evidence type="ECO:0000256" key="13">
    <source>
        <dbReference type="RuleBase" id="RU004349"/>
    </source>
</evidence>
<feature type="transmembrane region" description="Helical" evidence="10">
    <location>
        <begin position="66"/>
        <end position="90"/>
    </location>
</feature>
<keyword evidence="5 10" id="KW-0653">Protein transport</keyword>
<keyword evidence="6 10" id="KW-1133">Transmembrane helix</keyword>
<dbReference type="OrthoDB" id="9809248at2"/>
<comment type="caution">
    <text evidence="10">Lacks conserved residue(s) required for the propagation of feature annotation.</text>
</comment>
<evidence type="ECO:0000256" key="2">
    <source>
        <dbReference type="ARBA" id="ARBA00005751"/>
    </source>
</evidence>
<evidence type="ECO:0000256" key="5">
    <source>
        <dbReference type="ARBA" id="ARBA00022927"/>
    </source>
</evidence>
<keyword evidence="7 10" id="KW-0811">Translocation</keyword>
<proteinExistence type="inferred from homology"/>
<evidence type="ECO:0000256" key="4">
    <source>
        <dbReference type="ARBA" id="ARBA00022692"/>
    </source>
</evidence>
<comment type="subunit">
    <text evidence="10">Component of the Sec protein translocase complex. Heterotrimer consisting of SecY, SecE and SecG subunits. The heterotrimers can form oligomers, although 1 heterotrimer is thought to be able to translocate proteins. Interacts with the ribosome. Interacts with SecDF, and other proteins may be involved. Interacts with SecA.</text>
</comment>
<evidence type="ECO:0000256" key="9">
    <source>
        <dbReference type="ARBA" id="ARBA00039733"/>
    </source>
</evidence>
<dbReference type="RefSeq" id="WP_065858864.1">
    <property type="nucleotide sequence ID" value="NZ_LYPC01000029.1"/>
</dbReference>
<dbReference type="Proteomes" id="UP000093309">
    <property type="component" value="Unassembled WGS sequence"/>
</dbReference>
<dbReference type="PROSITE" id="PS00756">
    <property type="entry name" value="SECY_2"/>
    <property type="match status" value="1"/>
</dbReference>
<evidence type="ECO:0000256" key="12">
    <source>
        <dbReference type="RuleBase" id="RU003484"/>
    </source>
</evidence>
<dbReference type="Pfam" id="PF00344">
    <property type="entry name" value="SecY"/>
    <property type="match status" value="1"/>
</dbReference>
<feature type="transmembrane region" description="Helical" evidence="10">
    <location>
        <begin position="118"/>
        <end position="136"/>
    </location>
</feature>
<feature type="transmembrane region" description="Helical" evidence="10">
    <location>
        <begin position="148"/>
        <end position="168"/>
    </location>
</feature>
<dbReference type="NCBIfam" id="TIGR00967">
    <property type="entry name" value="3a0501s007"/>
    <property type="match status" value="1"/>
</dbReference>
<keyword evidence="8 10" id="KW-0472">Membrane</keyword>
<dbReference type="GO" id="GO:0006605">
    <property type="term" value="P:protein targeting"/>
    <property type="evidence" value="ECO:0007669"/>
    <property type="project" value="UniProtKB-UniRule"/>
</dbReference>
<evidence type="ECO:0000256" key="7">
    <source>
        <dbReference type="ARBA" id="ARBA00023010"/>
    </source>
</evidence>
<dbReference type="InterPro" id="IPR026593">
    <property type="entry name" value="SecY"/>
</dbReference>
<evidence type="ECO:0000256" key="6">
    <source>
        <dbReference type="ARBA" id="ARBA00022989"/>
    </source>
</evidence>
<feature type="transmembrane region" description="Helical" evidence="10">
    <location>
        <begin position="370"/>
        <end position="392"/>
    </location>
</feature>
<dbReference type="PRINTS" id="PR00303">
    <property type="entry name" value="SECYTRNLCASE"/>
</dbReference>
<dbReference type="HAMAP" id="MF_01465">
    <property type="entry name" value="SecY"/>
    <property type="match status" value="1"/>
</dbReference>
<keyword evidence="3 10" id="KW-0813">Transport</keyword>
<protein>
    <recommendedName>
        <fullName evidence="9 10">Protein translocase subunit SecY</fullName>
    </recommendedName>
</protein>
<feature type="transmembrane region" description="Helical" evidence="10">
    <location>
        <begin position="269"/>
        <end position="292"/>
    </location>
</feature>
<dbReference type="STRING" id="512399.A8709_04005"/>
<accession>A0A1C0ZS19</accession>
<evidence type="ECO:0000256" key="11">
    <source>
        <dbReference type="RuleBase" id="RU000537"/>
    </source>
</evidence>
<dbReference type="InterPro" id="IPR023201">
    <property type="entry name" value="SecY_dom_sf"/>
</dbReference>
<dbReference type="InterPro" id="IPR030659">
    <property type="entry name" value="SecY_CS"/>
</dbReference>
<comment type="similarity">
    <text evidence="2 10 13">Belongs to the SecY/SEC61-alpha family.</text>
</comment>
<evidence type="ECO:0000313" key="14">
    <source>
        <dbReference type="EMBL" id="OCT10869.1"/>
    </source>
</evidence>
<evidence type="ECO:0000256" key="1">
    <source>
        <dbReference type="ARBA" id="ARBA00004141"/>
    </source>
</evidence>
<comment type="caution">
    <text evidence="14">The sequence shown here is derived from an EMBL/GenBank/DDBJ whole genome shotgun (WGS) entry which is preliminary data.</text>
</comment>
<dbReference type="FunFam" id="1.10.3370.10:FF:000001">
    <property type="entry name" value="Preprotein translocase subunit SecY"/>
    <property type="match status" value="1"/>
</dbReference>
<keyword evidence="15" id="KW-1185">Reference proteome</keyword>
<keyword evidence="10" id="KW-1003">Cell membrane</keyword>
<dbReference type="GO" id="GO:0065002">
    <property type="term" value="P:intracellular protein transmembrane transport"/>
    <property type="evidence" value="ECO:0007669"/>
    <property type="project" value="UniProtKB-UniRule"/>
</dbReference>
<feature type="transmembrane region" description="Helical" evidence="10">
    <location>
        <begin position="215"/>
        <end position="235"/>
    </location>
</feature>
<dbReference type="GO" id="GO:0043952">
    <property type="term" value="P:protein transport by the Sec complex"/>
    <property type="evidence" value="ECO:0007669"/>
    <property type="project" value="UniProtKB-UniRule"/>
</dbReference>
<name>A0A1C0ZS19_9BACL</name>
<organism evidence="14 15">
    <name type="scientific">Paenibacillus pectinilyticus</name>
    <dbReference type="NCBI Taxonomy" id="512399"/>
    <lineage>
        <taxon>Bacteria</taxon>
        <taxon>Bacillati</taxon>
        <taxon>Bacillota</taxon>
        <taxon>Bacilli</taxon>
        <taxon>Bacillales</taxon>
        <taxon>Paenibacillaceae</taxon>
        <taxon>Paenibacillus</taxon>
    </lineage>
</organism>
<keyword evidence="4 10" id="KW-0812">Transmembrane</keyword>
<gene>
    <name evidence="10" type="primary">secY</name>
    <name evidence="14" type="ORF">A8709_04005</name>
</gene>
<evidence type="ECO:0000256" key="3">
    <source>
        <dbReference type="ARBA" id="ARBA00022448"/>
    </source>
</evidence>
<dbReference type="AlphaFoldDB" id="A0A1C0ZS19"/>
<feature type="transmembrane region" description="Helical" evidence="10">
    <location>
        <begin position="18"/>
        <end position="36"/>
    </location>
</feature>
<feature type="transmembrane region" description="Helical" evidence="10">
    <location>
        <begin position="312"/>
        <end position="332"/>
    </location>
</feature>
<evidence type="ECO:0000313" key="15">
    <source>
        <dbReference type="Proteomes" id="UP000093309"/>
    </source>
</evidence>
<reference evidence="15" key="1">
    <citation type="submission" date="2016-05" db="EMBL/GenBank/DDBJ databases">
        <title>Paenibacillus oryzae. sp. nov., isolated from the rice root.</title>
        <authorList>
            <person name="Zhang J."/>
            <person name="Zhang X."/>
        </authorList>
    </citation>
    <scope>NUCLEOTIDE SEQUENCE [LARGE SCALE GENOMIC DNA]</scope>
    <source>
        <strain evidence="15">KCTC13222</strain>
    </source>
</reference>
<dbReference type="Gene3D" id="1.10.3370.10">
    <property type="entry name" value="SecY subunit domain"/>
    <property type="match status" value="1"/>
</dbReference>